<evidence type="ECO:0000313" key="2">
    <source>
        <dbReference type="Proteomes" id="UP001154078"/>
    </source>
</evidence>
<gene>
    <name evidence="1" type="ORF">MELIAE_LOCUS6514</name>
</gene>
<name>A0A9P0FG91_BRAAE</name>
<proteinExistence type="predicted"/>
<dbReference type="AlphaFoldDB" id="A0A9P0FG91"/>
<dbReference type="OrthoDB" id="6617942at2759"/>
<dbReference type="Proteomes" id="UP001154078">
    <property type="component" value="Chromosome 4"/>
</dbReference>
<sequence>MKKEKEMEVVMEVAEKEKGDEHLCRRFKFLFKKHNICKFCGISLFLFDVCTRPAVENNLSEFTDNGLYDKYPSANTPKPVTRFPESVVDPVLKRNSYFAHPENLLLSMLTDNKKLIQEIAAIGLESHLTKEIFTMDRLPSSHKRFASKIPFCTP</sequence>
<reference evidence="1" key="1">
    <citation type="submission" date="2021-12" db="EMBL/GenBank/DDBJ databases">
        <authorList>
            <person name="King R."/>
        </authorList>
    </citation>
    <scope>NUCLEOTIDE SEQUENCE</scope>
</reference>
<keyword evidence="2" id="KW-1185">Reference proteome</keyword>
<dbReference type="EMBL" id="OV121135">
    <property type="protein sequence ID" value="CAH0555078.1"/>
    <property type="molecule type" value="Genomic_DNA"/>
</dbReference>
<organism evidence="1 2">
    <name type="scientific">Brassicogethes aeneus</name>
    <name type="common">Rape pollen beetle</name>
    <name type="synonym">Meligethes aeneus</name>
    <dbReference type="NCBI Taxonomy" id="1431903"/>
    <lineage>
        <taxon>Eukaryota</taxon>
        <taxon>Metazoa</taxon>
        <taxon>Ecdysozoa</taxon>
        <taxon>Arthropoda</taxon>
        <taxon>Hexapoda</taxon>
        <taxon>Insecta</taxon>
        <taxon>Pterygota</taxon>
        <taxon>Neoptera</taxon>
        <taxon>Endopterygota</taxon>
        <taxon>Coleoptera</taxon>
        <taxon>Polyphaga</taxon>
        <taxon>Cucujiformia</taxon>
        <taxon>Nitidulidae</taxon>
        <taxon>Meligethinae</taxon>
        <taxon>Brassicogethes</taxon>
    </lineage>
</organism>
<evidence type="ECO:0000313" key="1">
    <source>
        <dbReference type="EMBL" id="CAH0555078.1"/>
    </source>
</evidence>
<protein>
    <submittedName>
        <fullName evidence="1">Uncharacterized protein</fullName>
    </submittedName>
</protein>
<accession>A0A9P0FG91</accession>